<accession>F4S453</accession>
<gene>
    <name evidence="1" type="ORF">MELLADRAFT_111763</name>
</gene>
<evidence type="ECO:0000313" key="1">
    <source>
        <dbReference type="EMBL" id="EGG00567.1"/>
    </source>
</evidence>
<dbReference type="AlphaFoldDB" id="F4S453"/>
<dbReference type="VEuPathDB" id="FungiDB:MELLADRAFT_111763"/>
<dbReference type="EMBL" id="GL883146">
    <property type="protein sequence ID" value="EGG00567.1"/>
    <property type="molecule type" value="Genomic_DNA"/>
</dbReference>
<dbReference type="RefSeq" id="XP_007416214.1">
    <property type="nucleotide sequence ID" value="XM_007416152.1"/>
</dbReference>
<reference evidence="2" key="1">
    <citation type="journal article" date="2011" name="Proc. Natl. Acad. Sci. U.S.A.">
        <title>Obligate biotrophy features unraveled by the genomic analysis of rust fungi.</title>
        <authorList>
            <person name="Duplessis S."/>
            <person name="Cuomo C.A."/>
            <person name="Lin Y.-C."/>
            <person name="Aerts A."/>
            <person name="Tisserant E."/>
            <person name="Veneault-Fourrey C."/>
            <person name="Joly D.L."/>
            <person name="Hacquard S."/>
            <person name="Amselem J."/>
            <person name="Cantarel B.L."/>
            <person name="Chiu R."/>
            <person name="Coutinho P.M."/>
            <person name="Feau N."/>
            <person name="Field M."/>
            <person name="Frey P."/>
            <person name="Gelhaye E."/>
            <person name="Goldberg J."/>
            <person name="Grabherr M.G."/>
            <person name="Kodira C.D."/>
            <person name="Kohler A."/>
            <person name="Kuees U."/>
            <person name="Lindquist E.A."/>
            <person name="Lucas S.M."/>
            <person name="Mago R."/>
            <person name="Mauceli E."/>
            <person name="Morin E."/>
            <person name="Murat C."/>
            <person name="Pangilinan J.L."/>
            <person name="Park R."/>
            <person name="Pearson M."/>
            <person name="Quesneville H."/>
            <person name="Rouhier N."/>
            <person name="Sakthikumar S."/>
            <person name="Salamov A.A."/>
            <person name="Schmutz J."/>
            <person name="Selles B."/>
            <person name="Shapiro H."/>
            <person name="Tanguay P."/>
            <person name="Tuskan G.A."/>
            <person name="Henrissat B."/>
            <person name="Van de Peer Y."/>
            <person name="Rouze P."/>
            <person name="Ellis J.G."/>
            <person name="Dodds P.N."/>
            <person name="Schein J.E."/>
            <person name="Zhong S."/>
            <person name="Hamelin R.C."/>
            <person name="Grigoriev I.V."/>
            <person name="Szabo L.J."/>
            <person name="Martin F."/>
        </authorList>
    </citation>
    <scope>NUCLEOTIDE SEQUENCE [LARGE SCALE GENOMIC DNA]</scope>
    <source>
        <strain evidence="2">98AG31 / pathotype 3-4-7</strain>
    </source>
</reference>
<organism evidence="2">
    <name type="scientific">Melampsora larici-populina (strain 98AG31 / pathotype 3-4-7)</name>
    <name type="common">Poplar leaf rust fungus</name>
    <dbReference type="NCBI Taxonomy" id="747676"/>
    <lineage>
        <taxon>Eukaryota</taxon>
        <taxon>Fungi</taxon>
        <taxon>Dikarya</taxon>
        <taxon>Basidiomycota</taxon>
        <taxon>Pucciniomycotina</taxon>
        <taxon>Pucciniomycetes</taxon>
        <taxon>Pucciniales</taxon>
        <taxon>Melampsoraceae</taxon>
        <taxon>Melampsora</taxon>
    </lineage>
</organism>
<dbReference type="GeneID" id="18924484"/>
<dbReference type="HOGENOM" id="CLU_036319_0_0_1"/>
<dbReference type="Proteomes" id="UP000001072">
    <property type="component" value="Unassembled WGS sequence"/>
</dbReference>
<keyword evidence="2" id="KW-1185">Reference proteome</keyword>
<sequence>MIIYLLALSHCFSAQRMDLKERQNSIPFFALPGPGMDAPPGLEVFHHINKMLQSGIQEWTNILKEVFMMESQFKEHSFWQFIGDLLSYMPTPAVQVTLMQFHAETQKFYLHENDLGLFQLQNLNQMILKAKNVMKEHIEQLQQDKVTESDRIINTFTDNEQEKLGQFKIDLAKQWSPVESIELRQHWVLHLSTYSYVNSHVKGMLETQVILESWVKADTRNIFKMASHQLGDPFEDLVTKRILSLKENLINDINSSNNSDTDSFVAAQSTLRNGLILTGNDRFTPAAYRTVMSFWVKHPGLHDHPLERLILLNSKHMELMIHQFQKSPTLQNSHNDLLTRFLEFFLDQPQDIRLGKFALRGLDNINFLKTFRKRGRDAA</sequence>
<protein>
    <submittedName>
        <fullName evidence="1">Uncharacterized protein</fullName>
    </submittedName>
</protein>
<dbReference type="InParanoid" id="F4S453"/>
<name>F4S453_MELLP</name>
<proteinExistence type="predicted"/>
<evidence type="ECO:0000313" key="2">
    <source>
        <dbReference type="Proteomes" id="UP000001072"/>
    </source>
</evidence>
<dbReference type="KEGG" id="mlr:MELLADRAFT_111763"/>